<organism evidence="2">
    <name type="scientific">Cyprideis torosa</name>
    <dbReference type="NCBI Taxonomy" id="163714"/>
    <lineage>
        <taxon>Eukaryota</taxon>
        <taxon>Metazoa</taxon>
        <taxon>Ecdysozoa</taxon>
        <taxon>Arthropoda</taxon>
        <taxon>Crustacea</taxon>
        <taxon>Oligostraca</taxon>
        <taxon>Ostracoda</taxon>
        <taxon>Podocopa</taxon>
        <taxon>Podocopida</taxon>
        <taxon>Cytherocopina</taxon>
        <taxon>Cytheroidea</taxon>
        <taxon>Cytherideidae</taxon>
        <taxon>Cyprideis</taxon>
    </lineage>
</organism>
<feature type="region of interest" description="Disordered" evidence="1">
    <location>
        <begin position="1"/>
        <end position="72"/>
    </location>
</feature>
<feature type="non-terminal residue" evidence="2">
    <location>
        <position position="813"/>
    </location>
</feature>
<gene>
    <name evidence="2" type="ORF">CTOB1V02_LOCUS7285</name>
</gene>
<proteinExistence type="predicted"/>
<feature type="compositionally biased region" description="Basic and acidic residues" evidence="1">
    <location>
        <begin position="23"/>
        <end position="42"/>
    </location>
</feature>
<protein>
    <submittedName>
        <fullName evidence="2">Uncharacterized protein</fullName>
    </submittedName>
</protein>
<evidence type="ECO:0000313" key="2">
    <source>
        <dbReference type="EMBL" id="CAD7229414.1"/>
    </source>
</evidence>
<feature type="non-terminal residue" evidence="2">
    <location>
        <position position="1"/>
    </location>
</feature>
<dbReference type="EMBL" id="OB662051">
    <property type="protein sequence ID" value="CAD7229414.1"/>
    <property type="molecule type" value="Genomic_DNA"/>
</dbReference>
<evidence type="ECO:0000256" key="1">
    <source>
        <dbReference type="SAM" id="MobiDB-lite"/>
    </source>
</evidence>
<dbReference type="AlphaFoldDB" id="A0A7R8WEA3"/>
<accession>A0A7R8WEA3</accession>
<reference evidence="2" key="1">
    <citation type="submission" date="2020-11" db="EMBL/GenBank/DDBJ databases">
        <authorList>
            <person name="Tran Van P."/>
        </authorList>
    </citation>
    <scope>NUCLEOTIDE SEQUENCE</scope>
</reference>
<feature type="compositionally biased region" description="Low complexity" evidence="1">
    <location>
        <begin position="7"/>
        <end position="18"/>
    </location>
</feature>
<sequence length="813" mass="90049">RRACAASSPTTTSSESGNPEGGRQGEDSRASSRDGLDRRDGRNASGVAPSRVGGPQSRGSKEGIGVGGYHPWDIEKVPKMSSTAYGSLEGVDKFEAAERYGLHDWRLAKYFDVSEIRQGWLDENNALRPFVIPPVSGEPADAGPTSFGTVKAQRIEKCNYAANTIFNCSMAHQELYQGAIGNFTMRRDYSEPRGMIETSGNLEATIRMNFSSRFGVGNPVISRDDFDLWPKSTFPEPKMQALATLVWVVAHSISIKQTVESDVSLTTRAIPGLITKAPQTVSAVGTQSPVPIFRWEKYKYYFYDEDSDDNENECVISETEAIVSDLARMEDSGGSIYIDHPNGSWALWLLGVHNTGVTPVVPNPGSDDWQFPAAFFKLEHFSCTGLTWESDVNFCEMNEYRPNFDNVAASTWIGYWDKIFRRNGLADQFWEGFMYALSFTGGVALRREAGDNNDPTPWQWFSLYNEPLQIYGPVPQGYPFWLPPSMLTTIRSNIKTGKAVDDSDKRDSKSTQFIPGYDYDHRMLGSYYTLTNEKRLTLSMMMSCVAQMVRVALFMGYDFLNFSNRLLYCLLTDIGPDVLRNSSMIRELRMPRGVFRGPRKHDLLGAELAKRMFGLNIPPRFIPLHAPGSLPLSPPELVTLPVDDDDLGHIALSSVTLKAWASHLLTTPDSAFFSLSRATPSVNGWAAMGLNRNAWYGHLVLSQEELLADLVLSREERGPKFVKAVPVLAEFSMLLAALNGVVGTGVDFTPMKAPAGLISYYRLEYPSPEILSVGVVPIAYSDLPSAWEYDSAGSSLQLGSIVSYDPIKVIAVV</sequence>
<name>A0A7R8WEA3_9CRUS</name>